<gene>
    <name evidence="1" type="ORF">FKG95_06515</name>
</gene>
<keyword evidence="2" id="KW-1185">Reference proteome</keyword>
<dbReference type="EMBL" id="VHSH01000002">
    <property type="protein sequence ID" value="TQV82353.1"/>
    <property type="molecule type" value="Genomic_DNA"/>
</dbReference>
<accession>A0A545TYU7</accession>
<dbReference type="GO" id="GO:0008168">
    <property type="term" value="F:methyltransferase activity"/>
    <property type="evidence" value="ECO:0007669"/>
    <property type="project" value="UniProtKB-KW"/>
</dbReference>
<sequence length="254" mass="28515">MFAVIFLVLLAVLGLLSYCFYKVRRIDNNVSELLFLVRKIQQTDLIDLFQQRQNLDTLESELSLKHHLPPTRGWAASPDFLLIVARHAREQKPVTIVECSSGVSTLVLASCMRDNGKGHVYSLEHDGAFADITRGNLEREGLSEWATVVHAPLTSHSINGRQFSWYDDSGLPEGEIDMVVVDGPPHLVGDMARYPAGARLFTRLSEGGTVFADDANRMEEEATLAAWRREFPSFEENYRYCEKGCISLAKPEKA</sequence>
<comment type="caution">
    <text evidence="1">The sequence shown here is derived from an EMBL/GenBank/DDBJ whole genome shotgun (WGS) entry which is preliminary data.</text>
</comment>
<protein>
    <submittedName>
        <fullName evidence="1">Class I SAM-dependent methyltransferase</fullName>
    </submittedName>
</protein>
<reference evidence="1 2" key="1">
    <citation type="submission" date="2019-06" db="EMBL/GenBank/DDBJ databases">
        <title>Whole genome sequence for Rhodospirillaceae sp. R148.</title>
        <authorList>
            <person name="Wang G."/>
        </authorList>
    </citation>
    <scope>NUCLEOTIDE SEQUENCE [LARGE SCALE GENOMIC DNA]</scope>
    <source>
        <strain evidence="1 2">R148</strain>
    </source>
</reference>
<dbReference type="AlphaFoldDB" id="A0A545TYU7"/>
<dbReference type="OrthoDB" id="823440at2"/>
<dbReference type="Pfam" id="PF13578">
    <property type="entry name" value="Methyltransf_24"/>
    <property type="match status" value="1"/>
</dbReference>
<organism evidence="1 2">
    <name type="scientific">Denitrobaculum tricleocarpae</name>
    <dbReference type="NCBI Taxonomy" id="2591009"/>
    <lineage>
        <taxon>Bacteria</taxon>
        <taxon>Pseudomonadati</taxon>
        <taxon>Pseudomonadota</taxon>
        <taxon>Alphaproteobacteria</taxon>
        <taxon>Rhodospirillales</taxon>
        <taxon>Rhodospirillaceae</taxon>
        <taxon>Denitrobaculum</taxon>
    </lineage>
</organism>
<dbReference type="SUPFAM" id="SSF53335">
    <property type="entry name" value="S-adenosyl-L-methionine-dependent methyltransferases"/>
    <property type="match status" value="1"/>
</dbReference>
<evidence type="ECO:0000313" key="2">
    <source>
        <dbReference type="Proteomes" id="UP000315252"/>
    </source>
</evidence>
<evidence type="ECO:0000313" key="1">
    <source>
        <dbReference type="EMBL" id="TQV82353.1"/>
    </source>
</evidence>
<dbReference type="Gene3D" id="3.40.50.150">
    <property type="entry name" value="Vaccinia Virus protein VP39"/>
    <property type="match status" value="1"/>
</dbReference>
<proteinExistence type="predicted"/>
<keyword evidence="1" id="KW-0489">Methyltransferase</keyword>
<dbReference type="GO" id="GO:0032259">
    <property type="term" value="P:methylation"/>
    <property type="evidence" value="ECO:0007669"/>
    <property type="project" value="UniProtKB-KW"/>
</dbReference>
<keyword evidence="1" id="KW-0808">Transferase</keyword>
<dbReference type="InterPro" id="IPR029063">
    <property type="entry name" value="SAM-dependent_MTases_sf"/>
</dbReference>
<dbReference type="Proteomes" id="UP000315252">
    <property type="component" value="Unassembled WGS sequence"/>
</dbReference>
<name>A0A545TYU7_9PROT</name>